<feature type="transmembrane region" description="Helical" evidence="14">
    <location>
        <begin position="48"/>
        <end position="69"/>
    </location>
</feature>
<evidence type="ECO:0000256" key="8">
    <source>
        <dbReference type="ARBA" id="ARBA00022824"/>
    </source>
</evidence>
<evidence type="ECO:0000256" key="1">
    <source>
        <dbReference type="ARBA" id="ARBA00004477"/>
    </source>
</evidence>
<feature type="transmembrane region" description="Helical" evidence="14">
    <location>
        <begin position="137"/>
        <end position="155"/>
    </location>
</feature>
<dbReference type="GO" id="GO:0005789">
    <property type="term" value="C:endoplasmic reticulum membrane"/>
    <property type="evidence" value="ECO:0007669"/>
    <property type="project" value="UniProtKB-SubCell"/>
</dbReference>
<evidence type="ECO:0000256" key="11">
    <source>
        <dbReference type="ARBA" id="ARBA00044743"/>
    </source>
</evidence>
<evidence type="ECO:0000256" key="9">
    <source>
        <dbReference type="ARBA" id="ARBA00022989"/>
    </source>
</evidence>
<feature type="transmembrane region" description="Helical" evidence="14">
    <location>
        <begin position="267"/>
        <end position="286"/>
    </location>
</feature>
<feature type="transmembrane region" description="Helical" evidence="14">
    <location>
        <begin position="327"/>
        <end position="345"/>
    </location>
</feature>
<reference evidence="15" key="1">
    <citation type="submission" date="2020-11" db="EMBL/GenBank/DDBJ databases">
        <title>Kefir isolates.</title>
        <authorList>
            <person name="Marcisauskas S."/>
            <person name="Kim Y."/>
            <person name="Blasche S."/>
        </authorList>
    </citation>
    <scope>NUCLEOTIDE SEQUENCE</scope>
    <source>
        <strain evidence="15">Olga-1</strain>
    </source>
</reference>
<dbReference type="PANTHER" id="PTHR12646:SF0">
    <property type="entry name" value="DOL-P-MAN:MAN(5)GLCNAC(2)-PP-DOL ALPHA-1,3-MANNOSYLTRANSFERASE"/>
    <property type="match status" value="1"/>
</dbReference>
<feature type="transmembrane region" description="Helical" evidence="14">
    <location>
        <begin position="417"/>
        <end position="440"/>
    </location>
</feature>
<comment type="pathway">
    <text evidence="2 14">Protein modification; protein glycosylation.</text>
</comment>
<feature type="transmembrane region" description="Helical" evidence="14">
    <location>
        <begin position="175"/>
        <end position="201"/>
    </location>
</feature>
<evidence type="ECO:0000256" key="7">
    <source>
        <dbReference type="ARBA" id="ARBA00022692"/>
    </source>
</evidence>
<dbReference type="PANTHER" id="PTHR12646">
    <property type="entry name" value="NOT56 - RELATED"/>
    <property type="match status" value="1"/>
</dbReference>
<keyword evidence="5 14" id="KW-0328">Glycosyltransferase</keyword>
<feature type="transmembrane region" description="Helical" evidence="14">
    <location>
        <begin position="452"/>
        <end position="470"/>
    </location>
</feature>
<dbReference type="AlphaFoldDB" id="A0A9P6WJR4"/>
<dbReference type="OrthoDB" id="20028at2759"/>
<evidence type="ECO:0000256" key="10">
    <source>
        <dbReference type="ARBA" id="ARBA00023136"/>
    </source>
</evidence>
<evidence type="ECO:0000256" key="6">
    <source>
        <dbReference type="ARBA" id="ARBA00022679"/>
    </source>
</evidence>
<comment type="subcellular location">
    <subcellularLocation>
        <location evidence="1 14">Endoplasmic reticulum membrane</location>
        <topology evidence="1 14">Multi-pass membrane protein</topology>
    </subcellularLocation>
</comment>
<evidence type="ECO:0000256" key="2">
    <source>
        <dbReference type="ARBA" id="ARBA00004922"/>
    </source>
</evidence>
<comment type="similarity">
    <text evidence="13">Belongs to the glycosyltransferase ALG3 family.</text>
</comment>
<dbReference type="EC" id="2.4.1.258" evidence="3 14"/>
<keyword evidence="6 14" id="KW-0808">Transferase</keyword>
<comment type="caution">
    <text evidence="15">The sequence shown here is derived from an EMBL/GenBank/DDBJ whole genome shotgun (WGS) entry which is preliminary data.</text>
</comment>
<protein>
    <recommendedName>
        <fullName evidence="4 14">Dol-P-Man:Man(5)GlcNAc(2)-PP-Dol alpha-1,3-mannosyltransferase</fullName>
        <ecNumber evidence="3 14">2.4.1.258</ecNumber>
    </recommendedName>
    <alternativeName>
        <fullName evidence="14">Dol-P-Man-dependent alpha(1-3)-mannosyltransferase</fullName>
    </alternativeName>
</protein>
<evidence type="ECO:0000256" key="14">
    <source>
        <dbReference type="RuleBase" id="RU364047"/>
    </source>
</evidence>
<evidence type="ECO:0000256" key="13">
    <source>
        <dbReference type="ARBA" id="ARBA00093457"/>
    </source>
</evidence>
<keyword evidence="10 14" id="KW-0472">Membrane</keyword>
<keyword evidence="8 14" id="KW-0256">Endoplasmic reticulum</keyword>
<dbReference type="GO" id="GO:0052925">
    <property type="term" value="F:dol-P-Man:Man(5)GlcNAc(2)-PP-Dol alpha-1,3-mannosyltransferase activity"/>
    <property type="evidence" value="ECO:0007669"/>
    <property type="project" value="UniProtKB-EC"/>
</dbReference>
<evidence type="ECO:0000256" key="5">
    <source>
        <dbReference type="ARBA" id="ARBA00022676"/>
    </source>
</evidence>
<sequence>MSNIKENDNVKIENIGLKTSENDDIGIIKKCYDNIKYFIWMIIYDPNIVGPICVLVFLLEAMLLELIIIKIPYTEIDYSTYMQQITQIQMGELDYNKIGGDTGPIVYPGGYVFIYSWMKAITEGINDIGKGQEAFRLLYLMTFALTCLIYIQASGEKKVKPYQIYMLALSKRLHSIYVLRLFNDCFATFFVLACIFLLQIAARFKSKSIISKDPETKSEMRLYSYLVALLAVDSYCFGVSVKMNVLLYLPGLIIILYFLCDENLLKLFGMIIFGIIIEIGINFQFLTNGEKIRNHFIKGAFDFSRQFMYKWTVNWKFIDKEMFSSDWFHRLLFGMHIIVLLIFIFKKWVNKNITGKDLKILIIDGIFSFYKDTISSQNVILNPLSNGYYIANVMMMSNLIGILFARSLHYQFLSWYYYSIPFILGHSDIPMVLNFIVLGIHEWCWNKYPTSSLSSGLLVTILLGMVFTNYSQRSVCMKNVGKVLDVKKEQ</sequence>
<evidence type="ECO:0000313" key="16">
    <source>
        <dbReference type="Proteomes" id="UP000697127"/>
    </source>
</evidence>
<evidence type="ECO:0000256" key="12">
    <source>
        <dbReference type="ARBA" id="ARBA00049506"/>
    </source>
</evidence>
<comment type="catalytic activity">
    <reaction evidence="12 14">
        <text>an alpha-D-Man-(1-&gt;2)-alpha-D-Man-(1-&gt;2)-alpha-D-Man-(1-&gt;3)-[alpha-D-Man-(1-&gt;6)]-beta-D-Man-(1-&gt;4)-beta-D-GlcNAc-(1-&gt;4)-alpha-D-GlcNAc-diphospho-di-trans,poly-cis-dolichol + a di-trans,poly-cis-dolichyl beta-D-mannosyl phosphate = an alpha-D-Man-(1-&gt;2)-alpha-D-Man-(1-&gt;2)-alpha-D-Man-(1-&gt;3)-[alpha-D-Man-(1-&gt;3)-alpha-D-Man-(1-&gt;6)]-beta-D-Man-(1-&gt;4)-beta-D-GlcNAc-(1-&gt;4)-alpha-D-GlcNAc-diphospho-di-trans,poly-cis-dolichol + a di-trans,poly-cis-dolichyl phosphate + H(+)</text>
        <dbReference type="Rhea" id="RHEA:29527"/>
        <dbReference type="Rhea" id="RHEA-COMP:19498"/>
        <dbReference type="Rhea" id="RHEA-COMP:19501"/>
        <dbReference type="Rhea" id="RHEA-COMP:19516"/>
        <dbReference type="Rhea" id="RHEA-COMP:19517"/>
        <dbReference type="ChEBI" id="CHEBI:15378"/>
        <dbReference type="ChEBI" id="CHEBI:57683"/>
        <dbReference type="ChEBI" id="CHEBI:58211"/>
        <dbReference type="ChEBI" id="CHEBI:132515"/>
        <dbReference type="ChEBI" id="CHEBI:132516"/>
        <dbReference type="EC" id="2.4.1.258"/>
    </reaction>
    <physiologicalReaction direction="left-to-right" evidence="12 14">
        <dbReference type="Rhea" id="RHEA:29528"/>
    </physiologicalReaction>
</comment>
<feature type="transmembrane region" description="Helical" evidence="14">
    <location>
        <begin position="245"/>
        <end position="260"/>
    </location>
</feature>
<comment type="function">
    <text evidence="11 14">Dol-P-Man:Man(5)GlcNAc(2)-PP-Dol alpha-1,3-mannosyltransferase that operates in the biosynthetic pathway of dolichol-linked oligosaccharides, the glycan precursors employed in protein asparagine (N)-glycosylation. The assembly of dolichol-linked oligosaccharides begins on the cytosolic side of the endoplasmic reticulum membrane and finishes in its lumen. The sequential addition of sugars to dolichol pyrophosphate produces dolichol-linked oligosaccharides containing fourteen sugars, including two GlcNAcs, nine mannoses and three glucoses. Once assembled, the oligosaccharide is transferred from the lipid to nascent proteins by oligosaccharyltransferases. In the lumen of the endoplasmic reticulum, adds the first dolichyl beta-D-mannosyl phosphate derived mannose in an alpha-1,3 linkage to Man(5)GlcNAc(2)-PP-dolichol to produce Man(6)GlcNAc(2)-PP-dolichol.</text>
</comment>
<name>A0A9P6WJR4_9ASCO</name>
<feature type="transmembrane region" description="Helical" evidence="14">
    <location>
        <begin position="386"/>
        <end position="405"/>
    </location>
</feature>
<dbReference type="Proteomes" id="UP000697127">
    <property type="component" value="Unassembled WGS sequence"/>
</dbReference>
<organism evidence="15 16">
    <name type="scientific">Pichia californica</name>
    <dbReference type="NCBI Taxonomy" id="460514"/>
    <lineage>
        <taxon>Eukaryota</taxon>
        <taxon>Fungi</taxon>
        <taxon>Dikarya</taxon>
        <taxon>Ascomycota</taxon>
        <taxon>Saccharomycotina</taxon>
        <taxon>Pichiomycetes</taxon>
        <taxon>Pichiales</taxon>
        <taxon>Pichiaceae</taxon>
        <taxon>Pichia</taxon>
    </lineage>
</organism>
<evidence type="ECO:0000256" key="3">
    <source>
        <dbReference type="ARBA" id="ARBA00011964"/>
    </source>
</evidence>
<keyword evidence="7 14" id="KW-0812">Transmembrane</keyword>
<evidence type="ECO:0000313" key="15">
    <source>
        <dbReference type="EMBL" id="KAG0688416.1"/>
    </source>
</evidence>
<gene>
    <name evidence="15" type="primary">ALG3</name>
    <name evidence="15" type="ORF">C6P40_000997</name>
</gene>
<accession>A0A9P6WJR4</accession>
<keyword evidence="16" id="KW-1185">Reference proteome</keyword>
<dbReference type="InterPro" id="IPR007873">
    <property type="entry name" value="Glycosyltransferase_ALG3"/>
</dbReference>
<proteinExistence type="inferred from homology"/>
<keyword evidence="9 14" id="KW-1133">Transmembrane helix</keyword>
<dbReference type="Pfam" id="PF05208">
    <property type="entry name" value="ALG3"/>
    <property type="match status" value="1"/>
</dbReference>
<evidence type="ECO:0000256" key="4">
    <source>
        <dbReference type="ARBA" id="ARBA00015561"/>
    </source>
</evidence>
<dbReference type="EMBL" id="PUHW01000153">
    <property type="protein sequence ID" value="KAG0688416.1"/>
    <property type="molecule type" value="Genomic_DNA"/>
</dbReference>